<dbReference type="AlphaFoldDB" id="A0A077S0L8"/>
<name>A0A077S0L8_WHEAT</name>
<feature type="compositionally biased region" description="Low complexity" evidence="2">
    <location>
        <begin position="18"/>
        <end position="46"/>
    </location>
</feature>
<dbReference type="EMBL" id="HG670306">
    <property type="protein sequence ID" value="CDM84426.1"/>
    <property type="molecule type" value="Genomic_DNA"/>
</dbReference>
<gene>
    <name evidence="4" type="ORF">TRAES_3BF029000010CFD_c1</name>
    <name evidence="5" type="ORF">TRAES_3BF030800040CFD_c1</name>
</gene>
<feature type="domain" description="Trichome birefringence-like C-terminal" evidence="3">
    <location>
        <begin position="55"/>
        <end position="120"/>
    </location>
</feature>
<reference evidence="5" key="1">
    <citation type="journal article" date="2014" name="Science">
        <title>Structural and functional partitioning of bread wheat chromosome 3B.</title>
        <authorList>
            <person name="Choulet F."/>
            <person name="Alberti A."/>
            <person name="Theil S."/>
            <person name="Glover N."/>
            <person name="Barbe V."/>
            <person name="Daron J."/>
            <person name="Pingault L."/>
            <person name="Sourdille P."/>
            <person name="Couloux A."/>
            <person name="Paux E."/>
            <person name="Leroy P."/>
            <person name="Mangenot S."/>
            <person name="Guilhot N."/>
            <person name="Le Gouis J."/>
            <person name="Balfourier F."/>
            <person name="Alaux M."/>
            <person name="Jamilloux V."/>
            <person name="Poulain J."/>
            <person name="Durand C."/>
            <person name="Bellec A."/>
            <person name="Gaspin C."/>
            <person name="Safar J."/>
            <person name="Dolezel J."/>
            <person name="Rogers J."/>
            <person name="Vandepoele K."/>
            <person name="Aury J.M."/>
            <person name="Mayer K."/>
            <person name="Berges H."/>
            <person name="Quesneville H."/>
            <person name="Wincker P."/>
            <person name="Feuillet C."/>
        </authorList>
    </citation>
    <scope>NUCLEOTIDE SEQUENCE</scope>
</reference>
<proteinExistence type="inferred from homology"/>
<dbReference type="EMBL" id="HG670306">
    <property type="protein sequence ID" value="CDM84180.1"/>
    <property type="molecule type" value="Genomic_DNA"/>
</dbReference>
<dbReference type="InterPro" id="IPR026057">
    <property type="entry name" value="TBL_C"/>
</dbReference>
<accession>A0A077S0L8</accession>
<evidence type="ECO:0000313" key="5">
    <source>
        <dbReference type="EMBL" id="CDM84426.1"/>
    </source>
</evidence>
<dbReference type="GO" id="GO:0016740">
    <property type="term" value="F:transferase activity"/>
    <property type="evidence" value="ECO:0007669"/>
    <property type="project" value="InterPro"/>
</dbReference>
<evidence type="ECO:0000313" key="4">
    <source>
        <dbReference type="EMBL" id="CDM84180.1"/>
    </source>
</evidence>
<comment type="similarity">
    <text evidence="1">Belongs to the PC-esterase family. TBL subfamily.</text>
</comment>
<evidence type="ECO:0000259" key="3">
    <source>
        <dbReference type="Pfam" id="PF13839"/>
    </source>
</evidence>
<protein>
    <recommendedName>
        <fullName evidence="3">Trichome birefringence-like C-terminal domain-containing protein</fullName>
    </recommendedName>
</protein>
<organism evidence="5">
    <name type="scientific">Triticum aestivum</name>
    <name type="common">Wheat</name>
    <dbReference type="NCBI Taxonomy" id="4565"/>
    <lineage>
        <taxon>Eukaryota</taxon>
        <taxon>Viridiplantae</taxon>
        <taxon>Streptophyta</taxon>
        <taxon>Embryophyta</taxon>
        <taxon>Tracheophyta</taxon>
        <taxon>Spermatophyta</taxon>
        <taxon>Magnoliopsida</taxon>
        <taxon>Liliopsida</taxon>
        <taxon>Poales</taxon>
        <taxon>Poaceae</taxon>
        <taxon>BOP clade</taxon>
        <taxon>Pooideae</taxon>
        <taxon>Triticodae</taxon>
        <taxon>Triticeae</taxon>
        <taxon>Triticinae</taxon>
        <taxon>Triticum</taxon>
    </lineage>
</organism>
<sequence>MAGLGERRVPGGGDVGRRASSSASRCSSSASCSSCSRYSPSQRSSASCRERHCSRASRCSASFRQYNGAVSIVWSPLLVKVVEKVEHADGQHKNVFLDSVRRRWMSQLGAFDAAVQSVGH</sequence>
<dbReference type="HOGENOM" id="CLU_2053987_0_0_1"/>
<dbReference type="Pfam" id="PF13839">
    <property type="entry name" value="PC-Esterase"/>
    <property type="match status" value="1"/>
</dbReference>
<evidence type="ECO:0000256" key="1">
    <source>
        <dbReference type="ARBA" id="ARBA00007727"/>
    </source>
</evidence>
<evidence type="ECO:0000256" key="2">
    <source>
        <dbReference type="SAM" id="MobiDB-lite"/>
    </source>
</evidence>
<feature type="region of interest" description="Disordered" evidence="2">
    <location>
        <begin position="1"/>
        <end position="46"/>
    </location>
</feature>